<name>A0A5K0Y6T7_9MAGN</name>
<evidence type="ECO:0000313" key="3">
    <source>
        <dbReference type="EMBL" id="VVV73851.1"/>
    </source>
</evidence>
<dbReference type="Gramene" id="NC12G0199110.1">
    <property type="protein sequence ID" value="NC12G0199110.1:cds"/>
    <property type="gene ID" value="NC12G0199110"/>
</dbReference>
<dbReference type="Pfam" id="PF13676">
    <property type="entry name" value="TIR_2"/>
    <property type="match status" value="1"/>
</dbReference>
<dbReference type="GO" id="GO:0000725">
    <property type="term" value="P:recombinational repair"/>
    <property type="evidence" value="ECO:0007669"/>
    <property type="project" value="TreeGrafter"/>
</dbReference>
<dbReference type="OrthoDB" id="626167at2759"/>
<feature type="compositionally biased region" description="Basic and acidic residues" evidence="1">
    <location>
        <begin position="458"/>
        <end position="485"/>
    </location>
</feature>
<dbReference type="InterPro" id="IPR027417">
    <property type="entry name" value="P-loop_NTPase"/>
</dbReference>
<dbReference type="GO" id="GO:0007165">
    <property type="term" value="P:signal transduction"/>
    <property type="evidence" value="ECO:0007669"/>
    <property type="project" value="InterPro"/>
</dbReference>
<gene>
    <name evidence="3" type="ORF">NYM_LOCUS8950</name>
</gene>
<reference evidence="3" key="1">
    <citation type="submission" date="2019-09" db="EMBL/GenBank/DDBJ databases">
        <authorList>
            <person name="Zhang L."/>
        </authorList>
    </citation>
    <scope>NUCLEOTIDE SEQUENCE</scope>
</reference>
<dbReference type="EMBL" id="LR721777">
    <property type="protein sequence ID" value="VVV73851.1"/>
    <property type="molecule type" value="Genomic_DNA"/>
</dbReference>
<dbReference type="Pfam" id="PF25895">
    <property type="entry name" value="WHD_plant_disease"/>
    <property type="match status" value="1"/>
</dbReference>
<dbReference type="InterPro" id="IPR035897">
    <property type="entry name" value="Toll_tir_struct_dom_sf"/>
</dbReference>
<feature type="compositionally biased region" description="Basic residues" evidence="1">
    <location>
        <begin position="160"/>
        <end position="171"/>
    </location>
</feature>
<dbReference type="Gene3D" id="3.40.50.300">
    <property type="entry name" value="P-loop containing nucleotide triphosphate hydrolases"/>
    <property type="match status" value="1"/>
</dbReference>
<accession>A0A5K0Y6T7</accession>
<dbReference type="SUPFAM" id="SSF52200">
    <property type="entry name" value="Toll/Interleukin receptor TIR domain"/>
    <property type="match status" value="1"/>
</dbReference>
<dbReference type="OMA" id="EWKEAVH"/>
<dbReference type="PANTHER" id="PTHR32472">
    <property type="entry name" value="DNA REPAIR PROTEIN RADA"/>
    <property type="match status" value="1"/>
</dbReference>
<dbReference type="PROSITE" id="PS50104">
    <property type="entry name" value="TIR"/>
    <property type="match status" value="1"/>
</dbReference>
<feature type="region of interest" description="Disordered" evidence="1">
    <location>
        <begin position="143"/>
        <end position="194"/>
    </location>
</feature>
<dbReference type="PANTHER" id="PTHR32472:SF11">
    <property type="entry name" value="DISEASE RESISTANCE PROTEIN (TIR-NBS CLASS)"/>
    <property type="match status" value="1"/>
</dbReference>
<evidence type="ECO:0000259" key="2">
    <source>
        <dbReference type="PROSITE" id="PS50104"/>
    </source>
</evidence>
<feature type="region of interest" description="Disordered" evidence="1">
    <location>
        <begin position="438"/>
        <end position="510"/>
    </location>
</feature>
<protein>
    <recommendedName>
        <fullName evidence="2">TIR domain-containing protein</fullName>
    </recommendedName>
</protein>
<organism evidence="3">
    <name type="scientific">Nymphaea colorata</name>
    <name type="common">pocket water lily</name>
    <dbReference type="NCBI Taxonomy" id="210225"/>
    <lineage>
        <taxon>Eukaryota</taxon>
        <taxon>Viridiplantae</taxon>
        <taxon>Streptophyta</taxon>
        <taxon>Embryophyta</taxon>
        <taxon>Tracheophyta</taxon>
        <taxon>Spermatophyta</taxon>
        <taxon>Magnoliopsida</taxon>
        <taxon>Nymphaeales</taxon>
        <taxon>Nymphaeaceae</taxon>
        <taxon>Nymphaea</taxon>
    </lineage>
</organism>
<sequence length="1052" mass="118281">MELFAGEEPPPLSMCEPKTVRNLSSSSSSFVSAKQSPFFSPRTPPSFKSSSSVAAEPTPSSISARLFGSGSTGVGSLGGERLASQSRDSSDASLLKRVVEGLRERDETRKEDRSLQVDLPNSVLSLDSAEKCPSESCSLICSDEGSDHRPVRREASALRPLKHRRIRRKRLSGGGGGGGGGGGSSIRTSESSYRGCSTSLSSSAGMRSCDVYIGTHGRKPLLLRFTKWLRSALESEGIACFAADRARYRNSRSHDIAERVINSATFGIVIITKKSFSNPYTIDELKIFLGRKNLIPIYFDLGPDDCITRDIIEKRGELWEKHGGELWVLYDGVEKEWREAVDGLSRVEGSKLDAHLGHWRDSISSTVNLIGLRLGRRSVAEREKTRKDRLEKEEFPFPRNDNFVGRRRELLELELMLFGDVNGDGEGEYFNLKTKNRRKNVTVSRRKRGEEDNDVGEESQREGRRENKKGKEQVVWKESEKEIEMQRCGSPQDQHKPSRNNHGPRYSRSRSYNGVLYGKGVACVSGESGIGKTELLLEYAYRYAQRYKLVLWVGGESRFFRQNYLNLCSLLGLDVGTETQVGPGKYRTRSFEEQEALAFQRVRRELIRDIPYLLVIDNLESEKDWWDAVNIMELLPRFGGATHVLISTRLPRVMNLEPLKLSYLSSSEAMTLVTGEAEYPVTELDALRTIEEKLDRLPLGLRLVGSILSESELPVTATWLLDTINRMPLRDLLFEEKEDSVLRYHPSLMQLLDVCFSIFDHEEGPEKLASSIVWVSGWFAPSAIPVPLLAQAVDKLLGKHSIFRSWKKCFCAITGCCRTSHIQRSVAEAAAMLVRFGIARCSSKQGWIYFHDIIKQYARKRGGSSAAQAMVCSVSVRGTITWHADHLWAACFLLFGIGNDPIIVELKVPELMTFIRRVALPLAVYTFNTFSRCHAAVELLYLCTRALEAAEESLVSKVEKWLEKSFCWGRSVQSETQLNANLWHEMTLLKATLLETRAKLMLKSGMYDIGEDLCRSALSMRTVVCGLNHPDTISLREMLAKLIRFHISTQNS</sequence>
<feature type="domain" description="TIR" evidence="2">
    <location>
        <begin position="207"/>
        <end position="378"/>
    </location>
</feature>
<feature type="compositionally biased region" description="Gly residues" evidence="1">
    <location>
        <begin position="172"/>
        <end position="184"/>
    </location>
</feature>
<dbReference type="PRINTS" id="PR00364">
    <property type="entry name" value="DISEASERSIST"/>
</dbReference>
<feature type="compositionally biased region" description="Basic and acidic residues" evidence="1">
    <location>
        <begin position="145"/>
        <end position="156"/>
    </location>
</feature>
<dbReference type="InterPro" id="IPR000157">
    <property type="entry name" value="TIR_dom"/>
</dbReference>
<proteinExistence type="predicted"/>
<feature type="region of interest" description="Disordered" evidence="1">
    <location>
        <begin position="1"/>
        <end position="93"/>
    </location>
</feature>
<dbReference type="InterPro" id="IPR058874">
    <property type="entry name" value="WHD_plant"/>
</dbReference>
<evidence type="ECO:0000256" key="1">
    <source>
        <dbReference type="SAM" id="MobiDB-lite"/>
    </source>
</evidence>
<dbReference type="AlphaFoldDB" id="A0A5K0Y6T7"/>
<dbReference type="Gene3D" id="3.40.50.10140">
    <property type="entry name" value="Toll/interleukin-1 receptor homology (TIR) domain"/>
    <property type="match status" value="1"/>
</dbReference>
<feature type="compositionally biased region" description="Low complexity" evidence="1">
    <location>
        <begin position="36"/>
        <end position="52"/>
    </location>
</feature>
<feature type="compositionally biased region" description="Basic residues" evidence="1">
    <location>
        <begin position="438"/>
        <end position="447"/>
    </location>
</feature>
<dbReference type="SUPFAM" id="SSF52540">
    <property type="entry name" value="P-loop containing nucleoside triphosphate hydrolases"/>
    <property type="match status" value="1"/>
</dbReference>